<dbReference type="RefSeq" id="WP_092906729.1">
    <property type="nucleotide sequence ID" value="NZ_FOUZ01000003.1"/>
</dbReference>
<keyword evidence="3" id="KW-1185">Reference proteome</keyword>
<evidence type="ECO:0000313" key="2">
    <source>
        <dbReference type="EMBL" id="SFM85596.1"/>
    </source>
</evidence>
<protein>
    <recommendedName>
        <fullName evidence="4">Flagellin biosynthesis protein FlgD</fullName>
    </recommendedName>
</protein>
<dbReference type="OrthoDB" id="1430845at2"/>
<feature type="chain" id="PRO_5011773695" description="Flagellin biosynthesis protein FlgD" evidence="1">
    <location>
        <begin position="24"/>
        <end position="161"/>
    </location>
</feature>
<organism evidence="2 3">
    <name type="scientific">Algoriella xinjiangensis</name>
    <dbReference type="NCBI Taxonomy" id="684065"/>
    <lineage>
        <taxon>Bacteria</taxon>
        <taxon>Pseudomonadati</taxon>
        <taxon>Bacteroidota</taxon>
        <taxon>Flavobacteriia</taxon>
        <taxon>Flavobacteriales</taxon>
        <taxon>Weeksellaceae</taxon>
        <taxon>Algoriella</taxon>
    </lineage>
</organism>
<dbReference type="InterPro" id="IPR014469">
    <property type="entry name" value="DUF2271"/>
</dbReference>
<gene>
    <name evidence="2" type="ORF">SAMN05421738_103141</name>
</gene>
<sequence>MKSFLKITFTALFMFGLALTASAQSVKYKCMLQMTNYKGLEAYVVVSLIDPKGNYEKTLYMMGPDKQWYNGFKQWDKFNKKKKEKLNGITGASVAAGDRSITTFAIDATKMNKGYKLRFESAVEDGKYHVNDIEIPLTTAGITQKVEGTGYIRYVKLNKAQ</sequence>
<dbReference type="STRING" id="684065.SAMN05421738_103141"/>
<dbReference type="AlphaFoldDB" id="A0A1I4U9A3"/>
<dbReference type="EMBL" id="FOUZ01000003">
    <property type="protein sequence ID" value="SFM85596.1"/>
    <property type="molecule type" value="Genomic_DNA"/>
</dbReference>
<accession>A0A1I4U9A3</accession>
<proteinExistence type="predicted"/>
<dbReference type="Proteomes" id="UP000199149">
    <property type="component" value="Unassembled WGS sequence"/>
</dbReference>
<evidence type="ECO:0000256" key="1">
    <source>
        <dbReference type="SAM" id="SignalP"/>
    </source>
</evidence>
<evidence type="ECO:0008006" key="4">
    <source>
        <dbReference type="Google" id="ProtNLM"/>
    </source>
</evidence>
<dbReference type="Pfam" id="PF10029">
    <property type="entry name" value="DUF2271"/>
    <property type="match status" value="1"/>
</dbReference>
<evidence type="ECO:0000313" key="3">
    <source>
        <dbReference type="Proteomes" id="UP000199149"/>
    </source>
</evidence>
<feature type="signal peptide" evidence="1">
    <location>
        <begin position="1"/>
        <end position="23"/>
    </location>
</feature>
<name>A0A1I4U9A3_9FLAO</name>
<keyword evidence="1" id="KW-0732">Signal</keyword>
<reference evidence="3" key="1">
    <citation type="submission" date="2016-10" db="EMBL/GenBank/DDBJ databases">
        <authorList>
            <person name="Varghese N."/>
            <person name="Submissions S."/>
        </authorList>
    </citation>
    <scope>NUCLEOTIDE SEQUENCE [LARGE SCALE GENOMIC DNA]</scope>
    <source>
        <strain evidence="3">XJ109</strain>
    </source>
</reference>